<dbReference type="Proteomes" id="UP000064412">
    <property type="component" value="Unassembled WGS sequence"/>
</dbReference>
<evidence type="ECO:0000256" key="6">
    <source>
        <dbReference type="SAM" id="Phobius"/>
    </source>
</evidence>
<feature type="transmembrane region" description="Helical" evidence="6">
    <location>
        <begin position="772"/>
        <end position="795"/>
    </location>
</feature>
<dbReference type="EMBL" id="LNOI01000004">
    <property type="protein sequence ID" value="KUY17274.1"/>
    <property type="molecule type" value="Genomic_DNA"/>
</dbReference>
<dbReference type="Pfam" id="PF12704">
    <property type="entry name" value="MacB_PCD"/>
    <property type="match status" value="2"/>
</dbReference>
<feature type="transmembrane region" description="Helical" evidence="6">
    <location>
        <begin position="685"/>
        <end position="705"/>
    </location>
</feature>
<name>A0ABD4DJC7_ELIMR</name>
<dbReference type="PANTHER" id="PTHR30572">
    <property type="entry name" value="MEMBRANE COMPONENT OF TRANSPORTER-RELATED"/>
    <property type="match status" value="1"/>
</dbReference>
<dbReference type="Pfam" id="PF02687">
    <property type="entry name" value="FtsX"/>
    <property type="match status" value="2"/>
</dbReference>
<accession>A0ABD4DJC7</accession>
<feature type="transmembrane region" description="Helical" evidence="6">
    <location>
        <begin position="422"/>
        <end position="446"/>
    </location>
</feature>
<evidence type="ECO:0000313" key="9">
    <source>
        <dbReference type="EMBL" id="KUY17274.1"/>
    </source>
</evidence>
<evidence type="ECO:0000256" key="3">
    <source>
        <dbReference type="ARBA" id="ARBA00022692"/>
    </source>
</evidence>
<sequence>MLRNWIKIAFSNYKKNWLTTLINLLGLSVGLTVFLLVFLNWQDEKSYEQWVPEGDNVYYAERVFNHKDFNAVCSYPFLEVSTKMFPEIQDFSVINYWENNKARLLTDGRSSYNSYAEVSEDFFKILPFPLLAGSYNNLLVDENSIALSEDVAKQLFGDNYKQGIGKTITKDENGKKVVVQAIYKLPAENENTIFRPGYAIRNSNIDRNKDIWSNNSFFGFFRVKPGTNISELENKLSAIQTKQQNIELKQAGWPEMKNPIEIRLINIKKMRLDAKSGGLAGTDKKSILILLSLSGLILILSAINFINLNTAQASQRAKEVGLRKSFGSSKGQLIVQFLLETFIIYFIAFLLSMILLEFLLPLYGKFLNKTIRIRGADIYIYTLLILLVFALISGIVPAIYLSNFKPIQTLKGNFSRSKHGIWLRNSILTLQIIISSFFIISSLVIYSQVDYMMQKDLGFHGEQVYQLNFNKISWDNNYNMKKYQLYSEKIKHFPGVVDVTGSSQTLGNGVQSTTGIKYKRDSTKSVDAGVGAIDLNFMKFYKIKFLSGRDFDPKLTTDTTRAIVVNEAFVQKIGWNNQEAVGKEMTSNTDSKARNMLIVGVVKDVNFGDVQYKVQPMMFFNYDRYWTRNNLINLQIKLSGDNIAGNVERIKKYWETEVEPGYPFNGDFVNKNFAKTFDKYKKQRLLFSILNAVVLVVALLGLFALSSLMIEQKLKDVAIKKTLGASDGTLIKDLTRKFLWITTLAVLISIPVSYYFINEWLKEFVYRIEMPWWPYVLSLIILLLLTFLVVSIKAYRATKVELVKYLKYE</sequence>
<evidence type="ECO:0000256" key="1">
    <source>
        <dbReference type="ARBA" id="ARBA00004651"/>
    </source>
</evidence>
<feature type="transmembrane region" description="Helical" evidence="6">
    <location>
        <begin position="333"/>
        <end position="358"/>
    </location>
</feature>
<gene>
    <name evidence="9" type="ORF">ATB95_12970</name>
</gene>
<dbReference type="PANTHER" id="PTHR30572:SF18">
    <property type="entry name" value="ABC-TYPE MACROLIDE FAMILY EXPORT SYSTEM PERMEASE COMPONENT 2"/>
    <property type="match status" value="1"/>
</dbReference>
<evidence type="ECO:0000259" key="7">
    <source>
        <dbReference type="Pfam" id="PF02687"/>
    </source>
</evidence>
<protein>
    <submittedName>
        <fullName evidence="9">Antibiotic ABC transporter permease</fullName>
    </submittedName>
</protein>
<feature type="transmembrane region" description="Helical" evidence="6">
    <location>
        <begin position="287"/>
        <end position="308"/>
    </location>
</feature>
<feature type="transmembrane region" description="Helical" evidence="6">
    <location>
        <begin position="738"/>
        <end position="757"/>
    </location>
</feature>
<proteinExistence type="predicted"/>
<reference evidence="9 10" key="1">
    <citation type="submission" date="2015-11" db="EMBL/GenBank/DDBJ databases">
        <authorList>
            <person name="Nicholson A.C."/>
            <person name="Humrighouse B.W."/>
            <person name="Graziano J."/>
            <person name="Lasker B."/>
            <person name="Whitney A.M."/>
            <person name="Mcquiston J.R."/>
        </authorList>
    </citation>
    <scope>NUCLEOTIDE SEQUENCE [LARGE SCALE GENOMIC DNA]</scope>
    <source>
        <strain evidence="9 10">G4071</strain>
    </source>
</reference>
<keyword evidence="3 6" id="KW-0812">Transmembrane</keyword>
<keyword evidence="5 6" id="KW-0472">Membrane</keyword>
<feature type="domain" description="ABC3 transporter permease C-terminal" evidence="7">
    <location>
        <begin position="292"/>
        <end position="405"/>
    </location>
</feature>
<keyword evidence="2" id="KW-1003">Cell membrane</keyword>
<feature type="domain" description="MacB-like periplasmic core" evidence="8">
    <location>
        <begin position="430"/>
        <end position="638"/>
    </location>
</feature>
<evidence type="ECO:0000256" key="2">
    <source>
        <dbReference type="ARBA" id="ARBA00022475"/>
    </source>
</evidence>
<evidence type="ECO:0000256" key="5">
    <source>
        <dbReference type="ARBA" id="ARBA00023136"/>
    </source>
</evidence>
<keyword evidence="4 6" id="KW-1133">Transmembrane helix</keyword>
<evidence type="ECO:0000256" key="4">
    <source>
        <dbReference type="ARBA" id="ARBA00022989"/>
    </source>
</evidence>
<evidence type="ECO:0000259" key="8">
    <source>
        <dbReference type="Pfam" id="PF12704"/>
    </source>
</evidence>
<feature type="domain" description="MacB-like periplasmic core" evidence="8">
    <location>
        <begin position="20"/>
        <end position="238"/>
    </location>
</feature>
<evidence type="ECO:0000313" key="10">
    <source>
        <dbReference type="Proteomes" id="UP000064412"/>
    </source>
</evidence>
<comment type="subcellular location">
    <subcellularLocation>
        <location evidence="1">Cell membrane</location>
        <topology evidence="1">Multi-pass membrane protein</topology>
    </subcellularLocation>
</comment>
<dbReference type="AlphaFoldDB" id="A0ABD4DJC7"/>
<dbReference type="GO" id="GO:0005886">
    <property type="term" value="C:plasma membrane"/>
    <property type="evidence" value="ECO:0007669"/>
    <property type="project" value="UniProtKB-SubCell"/>
</dbReference>
<feature type="transmembrane region" description="Helical" evidence="6">
    <location>
        <begin position="21"/>
        <end position="41"/>
    </location>
</feature>
<dbReference type="InterPro" id="IPR025857">
    <property type="entry name" value="MacB_PCD"/>
</dbReference>
<feature type="domain" description="ABC3 transporter permease C-terminal" evidence="7">
    <location>
        <begin position="689"/>
        <end position="801"/>
    </location>
</feature>
<dbReference type="InterPro" id="IPR003838">
    <property type="entry name" value="ABC3_permease_C"/>
</dbReference>
<feature type="transmembrane region" description="Helical" evidence="6">
    <location>
        <begin position="378"/>
        <end position="401"/>
    </location>
</feature>
<dbReference type="RefSeq" id="WP_059345253.1">
    <property type="nucleotide sequence ID" value="NZ_CP140570.1"/>
</dbReference>
<dbReference type="InterPro" id="IPR050250">
    <property type="entry name" value="Macrolide_Exporter_MacB"/>
</dbReference>
<organism evidence="9 10">
    <name type="scientific">Elizabethkingia miricola</name>
    <name type="common">Chryseobacterium miricola</name>
    <dbReference type="NCBI Taxonomy" id="172045"/>
    <lineage>
        <taxon>Bacteria</taxon>
        <taxon>Pseudomonadati</taxon>
        <taxon>Bacteroidota</taxon>
        <taxon>Flavobacteriia</taxon>
        <taxon>Flavobacteriales</taxon>
        <taxon>Weeksellaceae</taxon>
        <taxon>Elizabethkingia</taxon>
    </lineage>
</organism>
<comment type="caution">
    <text evidence="9">The sequence shown here is derived from an EMBL/GenBank/DDBJ whole genome shotgun (WGS) entry which is preliminary data.</text>
</comment>